<comment type="caution">
    <text evidence="2">The sequence shown here is derived from an EMBL/GenBank/DDBJ whole genome shotgun (WGS) entry which is preliminary data.</text>
</comment>
<dbReference type="Proteomes" id="UP000774326">
    <property type="component" value="Unassembled WGS sequence"/>
</dbReference>
<sequence length="200" mass="22084">MSPNPAMKLNNPPSFIEFSIAFKTATNTAPVVHLVKFTEEEAADPLQMASSGRRRILKVDKKSNLTFGSNVSESGSFNLHFFWILELDRIKALFKMHLGITVPLPAILLLVSGNIIRDTMKTKTPAMAKNQKIALQFQISINIEPINAPKACPRKVIAPDNKTNPPLFALVVKSPTTPEAMGTEEEIQPDCIHLRINNAV</sequence>
<gene>
    <name evidence="2" type="ORF">WICPIJ_007106</name>
</gene>
<proteinExistence type="predicted"/>
<keyword evidence="1" id="KW-0812">Transmembrane</keyword>
<reference evidence="2" key="1">
    <citation type="journal article" date="2021" name="Open Biol.">
        <title>Shared evolutionary footprints suggest mitochondrial oxidative damage underlies multiple complex I losses in fungi.</title>
        <authorList>
            <person name="Schikora-Tamarit M.A."/>
            <person name="Marcet-Houben M."/>
            <person name="Nosek J."/>
            <person name="Gabaldon T."/>
        </authorList>
    </citation>
    <scope>NUCLEOTIDE SEQUENCE</scope>
    <source>
        <strain evidence="2">CBS2887</strain>
    </source>
</reference>
<reference evidence="2" key="2">
    <citation type="submission" date="2021-01" db="EMBL/GenBank/DDBJ databases">
        <authorList>
            <person name="Schikora-Tamarit M.A."/>
        </authorList>
    </citation>
    <scope>NUCLEOTIDE SEQUENCE</scope>
    <source>
        <strain evidence="2">CBS2887</strain>
    </source>
</reference>
<keyword evidence="3" id="KW-1185">Reference proteome</keyword>
<name>A0A9P8Q377_WICPI</name>
<evidence type="ECO:0000313" key="2">
    <source>
        <dbReference type="EMBL" id="KAH3681944.1"/>
    </source>
</evidence>
<feature type="transmembrane region" description="Helical" evidence="1">
    <location>
        <begin position="96"/>
        <end position="116"/>
    </location>
</feature>
<evidence type="ECO:0000256" key="1">
    <source>
        <dbReference type="SAM" id="Phobius"/>
    </source>
</evidence>
<protein>
    <submittedName>
        <fullName evidence="2">Uncharacterized protein</fullName>
    </submittedName>
</protein>
<keyword evidence="1" id="KW-1133">Transmembrane helix</keyword>
<evidence type="ECO:0000313" key="3">
    <source>
        <dbReference type="Proteomes" id="UP000774326"/>
    </source>
</evidence>
<organism evidence="2 3">
    <name type="scientific">Wickerhamomyces pijperi</name>
    <name type="common">Yeast</name>
    <name type="synonym">Pichia pijperi</name>
    <dbReference type="NCBI Taxonomy" id="599730"/>
    <lineage>
        <taxon>Eukaryota</taxon>
        <taxon>Fungi</taxon>
        <taxon>Dikarya</taxon>
        <taxon>Ascomycota</taxon>
        <taxon>Saccharomycotina</taxon>
        <taxon>Saccharomycetes</taxon>
        <taxon>Phaffomycetales</taxon>
        <taxon>Wickerhamomycetaceae</taxon>
        <taxon>Wickerhamomyces</taxon>
    </lineage>
</organism>
<accession>A0A9P8Q377</accession>
<keyword evidence="1" id="KW-0472">Membrane</keyword>
<dbReference type="EMBL" id="JAEUBG010004152">
    <property type="protein sequence ID" value="KAH3681944.1"/>
    <property type="molecule type" value="Genomic_DNA"/>
</dbReference>
<dbReference type="AlphaFoldDB" id="A0A9P8Q377"/>